<dbReference type="InterPro" id="IPR029058">
    <property type="entry name" value="AB_hydrolase_fold"/>
</dbReference>
<dbReference type="EMBL" id="WIGM01000696">
    <property type="protein sequence ID" value="KAF6815633.1"/>
    <property type="molecule type" value="Genomic_DNA"/>
</dbReference>
<dbReference type="SUPFAM" id="SSF53474">
    <property type="entry name" value="alpha/beta-Hydrolases"/>
    <property type="match status" value="1"/>
</dbReference>
<comment type="caution">
    <text evidence="1">The sequence shown here is derived from an EMBL/GenBank/DDBJ whole genome shotgun (WGS) entry which is preliminary data.</text>
</comment>
<organism evidence="1 2">
    <name type="scientific">Colletotrichum musicola</name>
    <dbReference type="NCBI Taxonomy" id="2175873"/>
    <lineage>
        <taxon>Eukaryota</taxon>
        <taxon>Fungi</taxon>
        <taxon>Dikarya</taxon>
        <taxon>Ascomycota</taxon>
        <taxon>Pezizomycotina</taxon>
        <taxon>Sordariomycetes</taxon>
        <taxon>Hypocreomycetidae</taxon>
        <taxon>Glomerellales</taxon>
        <taxon>Glomerellaceae</taxon>
        <taxon>Colletotrichum</taxon>
        <taxon>Colletotrichum orchidearum species complex</taxon>
    </lineage>
</organism>
<gene>
    <name evidence="1" type="ORF">CMUS01_12406</name>
</gene>
<name>A0A8H6JN65_9PEZI</name>
<keyword evidence="2" id="KW-1185">Reference proteome</keyword>
<evidence type="ECO:0000313" key="1">
    <source>
        <dbReference type="EMBL" id="KAF6815633.1"/>
    </source>
</evidence>
<dbReference type="Gene3D" id="3.40.50.1820">
    <property type="entry name" value="alpha/beta hydrolase"/>
    <property type="match status" value="1"/>
</dbReference>
<dbReference type="AlphaFoldDB" id="A0A8H6JN65"/>
<dbReference type="OrthoDB" id="294702at2759"/>
<protein>
    <submittedName>
        <fullName evidence="1">Interferon-induced GTP-binding protein Mx2</fullName>
    </submittedName>
</protein>
<evidence type="ECO:0000313" key="2">
    <source>
        <dbReference type="Proteomes" id="UP000639643"/>
    </source>
</evidence>
<sequence length="400" mass="44577">MAVQGQDPEQFLADERFSRVFTYSGDPPQEHPKPICISYADYGYHGTDNSQVEKVFLYFGPLLGSRMLFVAKDALAKEHRVRIIQADRPGFGETPDVEAGERLTFWRKATFALLQHLQIRHVHLGAQSAGTIYALDFILHYPEMLYPENAYLAIGAPWVHPSHSRIWQMSMTHALPNALLGQVDKLVSLFSVVSAPVLDTSFGLTSAFGRWYGAQPTGENAAATAPDPVVAFAEALDPKLVDFIHARPIHGMSQESILLMQKTEGGSGWADWGDYDTLVPRLRRALAEKNRRLVVECFFSQTDSMIGDPGTTGPEWFKRCWKKDGRDDDVIQFSCRVIDGADHNSIWAMEFGVARDVFEHQCHRLPDTADLDLAQANDVASLTLMSTNVEHIASGLPPVH</sequence>
<accession>A0A8H6JN65</accession>
<dbReference type="Proteomes" id="UP000639643">
    <property type="component" value="Unassembled WGS sequence"/>
</dbReference>
<proteinExistence type="predicted"/>
<reference evidence="1" key="1">
    <citation type="journal article" date="2020" name="Phytopathology">
        <title>Genome Sequence Resources of Colletotrichum truncatum, C. plurivorum, C. musicola, and C. sojae: Four Species Pathogenic to Soybean (Glycine max).</title>
        <authorList>
            <person name="Rogerio F."/>
            <person name="Boufleur T.R."/>
            <person name="Ciampi-Guillardi M."/>
            <person name="Sukno S.A."/>
            <person name="Thon M.R."/>
            <person name="Massola Junior N.S."/>
            <person name="Baroncelli R."/>
        </authorList>
    </citation>
    <scope>NUCLEOTIDE SEQUENCE</scope>
    <source>
        <strain evidence="1">LFN0074</strain>
    </source>
</reference>